<evidence type="ECO:0000313" key="3">
    <source>
        <dbReference type="Proteomes" id="UP000011205"/>
    </source>
</evidence>
<keyword evidence="1" id="KW-1133">Transmembrane helix</keyword>
<evidence type="ECO:0000313" key="2">
    <source>
        <dbReference type="EMBL" id="ELS50296.1"/>
    </source>
</evidence>
<organism evidence="2 3">
    <name type="scientific">Streptomyces viridochromogenes Tue57</name>
    <dbReference type="NCBI Taxonomy" id="1160705"/>
    <lineage>
        <taxon>Bacteria</taxon>
        <taxon>Bacillati</taxon>
        <taxon>Actinomycetota</taxon>
        <taxon>Actinomycetes</taxon>
        <taxon>Kitasatosporales</taxon>
        <taxon>Streptomycetaceae</taxon>
        <taxon>Streptomyces</taxon>
    </lineage>
</organism>
<dbReference type="PATRIC" id="fig|1160705.3.peg.8672"/>
<keyword evidence="1 2" id="KW-0812">Transmembrane</keyword>
<comment type="caution">
    <text evidence="2">The sequence shown here is derived from an EMBL/GenBank/DDBJ whole genome shotgun (WGS) entry which is preliminary data.</text>
</comment>
<feature type="transmembrane region" description="Helical" evidence="1">
    <location>
        <begin position="307"/>
        <end position="325"/>
    </location>
</feature>
<keyword evidence="1" id="KW-0472">Membrane</keyword>
<dbReference type="Proteomes" id="UP000011205">
    <property type="component" value="Unassembled WGS sequence"/>
</dbReference>
<dbReference type="AlphaFoldDB" id="L8NYC2"/>
<reference evidence="2 3" key="1">
    <citation type="journal article" date="2013" name="Genome Announc.">
        <title>Draft Genome Sequence of Streptomyces viridochromogenes Strain Tu57, Producer of Avilamycin.</title>
        <authorList>
            <person name="Gruning B.A."/>
            <person name="Erxleben A."/>
            <person name="Hahnlein A."/>
            <person name="Gunther S."/>
        </authorList>
    </citation>
    <scope>NUCLEOTIDE SEQUENCE [LARGE SCALE GENOMIC DNA]</scope>
    <source>
        <strain evidence="2 3">Tue57</strain>
    </source>
</reference>
<dbReference type="RefSeq" id="WP_004004246.1">
    <property type="nucleotide sequence ID" value="NZ_AMLP01000286.1"/>
</dbReference>
<sequence>MTWLTWRQFRAQAVTAAAALAAFAILLVVLGLRLRDSYDQDIAGCGSTNSCGTARDAFLEQYDTLLFLVSVVLLAVPALIGIFWGAPLITRELEAGTHRLVWSQSVTRTRWLAVKLAVPALAAVVFSGAFSLLLTWAASPYDTVEGDRFGALSFGSRNVTPLAYSVFAFVLATALGLLVRHTLAAMAVTLAVLVAVQLAVPFLVRPELREPVRTRQALTAKAAATARIHLGGQHVQVLDYVITGAWVLDSTHDLLDSDDKPVLTDEVKGCLTGNRAKDVACLSAKDLHFEVTYQPADRYWMFQWTEFAGYAAAAGLLAAFSLRWIRRPMV</sequence>
<gene>
    <name evidence="2" type="ORF">STVIR_8776</name>
</gene>
<proteinExistence type="predicted"/>
<feature type="transmembrane region" description="Helical" evidence="1">
    <location>
        <begin position="111"/>
        <end position="139"/>
    </location>
</feature>
<accession>L8NYC2</accession>
<evidence type="ECO:0000256" key="1">
    <source>
        <dbReference type="SAM" id="Phobius"/>
    </source>
</evidence>
<dbReference type="EMBL" id="AMLP01000286">
    <property type="protein sequence ID" value="ELS50296.1"/>
    <property type="molecule type" value="Genomic_DNA"/>
</dbReference>
<feature type="transmembrane region" description="Helical" evidence="1">
    <location>
        <begin position="65"/>
        <end position="90"/>
    </location>
</feature>
<feature type="transmembrane region" description="Helical" evidence="1">
    <location>
        <begin position="12"/>
        <end position="32"/>
    </location>
</feature>
<name>L8NYC2_STRVR</name>
<feature type="transmembrane region" description="Helical" evidence="1">
    <location>
        <begin position="185"/>
        <end position="204"/>
    </location>
</feature>
<protein>
    <submittedName>
        <fullName evidence="2">Putative Transmembrane transport protein</fullName>
    </submittedName>
</protein>
<feature type="transmembrane region" description="Helical" evidence="1">
    <location>
        <begin position="159"/>
        <end position="178"/>
    </location>
</feature>